<name>A0A1G8F588_ANETH</name>
<organism evidence="2 3">
    <name type="scientific">Aneurinibacillus thermoaerophilus</name>
    <dbReference type="NCBI Taxonomy" id="143495"/>
    <lineage>
        <taxon>Bacteria</taxon>
        <taxon>Bacillati</taxon>
        <taxon>Bacillota</taxon>
        <taxon>Bacilli</taxon>
        <taxon>Bacillales</taxon>
        <taxon>Paenibacillaceae</taxon>
        <taxon>Aneurinibacillus group</taxon>
        <taxon>Aneurinibacillus</taxon>
    </lineage>
</organism>
<feature type="non-terminal residue" evidence="2">
    <location>
        <position position="250"/>
    </location>
</feature>
<protein>
    <submittedName>
        <fullName evidence="2">Uncharacterized protein</fullName>
    </submittedName>
</protein>
<dbReference type="AlphaFoldDB" id="A0A1G8F588"/>
<dbReference type="RefSeq" id="WP_139185021.1">
    <property type="nucleotide sequence ID" value="NZ_FNDE01000056.1"/>
</dbReference>
<dbReference type="Proteomes" id="UP000198956">
    <property type="component" value="Unassembled WGS sequence"/>
</dbReference>
<sequence>MSNNVGGANIEITADDRQARATLNRFGNELERFGRMSKGFANAGFSYFGRMTEKIRSAHAALQGTEHVLKNITQRLNDTSGSFKRFSDSANNIQAQWAFSEIEKAIRRTRTELSMLGFGKTKTEIQALEGQLYNFANTRMDNLRDQIKLTERALEQMKKSADASKYAEEIKKAEAALASYKKQLQDVNAVQKMAEVNGYNVMKAFGKDVFVKPLEGFQRFKAQVTGFFNADLAMLAGKTYKTIDGAAKAI</sequence>
<evidence type="ECO:0000313" key="3">
    <source>
        <dbReference type="Proteomes" id="UP000198956"/>
    </source>
</evidence>
<accession>A0A1G8F588</accession>
<keyword evidence="1" id="KW-0175">Coiled coil</keyword>
<reference evidence="2 3" key="1">
    <citation type="submission" date="2016-10" db="EMBL/GenBank/DDBJ databases">
        <authorList>
            <person name="de Groot N.N."/>
        </authorList>
    </citation>
    <scope>NUCLEOTIDE SEQUENCE [LARGE SCALE GENOMIC DNA]</scope>
    <source>
        <strain evidence="2 3">L 420-91</strain>
    </source>
</reference>
<evidence type="ECO:0000313" key="2">
    <source>
        <dbReference type="EMBL" id="SDH77291.1"/>
    </source>
</evidence>
<feature type="coiled-coil region" evidence="1">
    <location>
        <begin position="133"/>
        <end position="190"/>
    </location>
</feature>
<gene>
    <name evidence="2" type="ORF">SAMN04489735_105617</name>
</gene>
<dbReference type="EMBL" id="FNDE01000056">
    <property type="protein sequence ID" value="SDH77291.1"/>
    <property type="molecule type" value="Genomic_DNA"/>
</dbReference>
<evidence type="ECO:0000256" key="1">
    <source>
        <dbReference type="SAM" id="Coils"/>
    </source>
</evidence>
<proteinExistence type="predicted"/>